<dbReference type="RefSeq" id="WP_121891148.1">
    <property type="nucleotide sequence ID" value="NZ_PENI01000013.1"/>
</dbReference>
<evidence type="ECO:0000313" key="4">
    <source>
        <dbReference type="Proteomes" id="UP000270471"/>
    </source>
</evidence>
<comment type="caution">
    <text evidence="3">The sequence shown here is derived from an EMBL/GenBank/DDBJ whole genome shotgun (WGS) entry which is preliminary data.</text>
</comment>
<accession>A0A3M0I2Q8</accession>
<reference evidence="3 4" key="1">
    <citation type="submission" date="2017-11" db="EMBL/GenBank/DDBJ databases">
        <title>Draft genome of actinobacteria isolated from guarana (Paullinia cupana (Mart.) Ducke.</title>
        <authorList>
            <person name="Siqueira K.A."/>
            <person name="Liotti R.G."/>
            <person name="Mendes T.A.O."/>
            <person name="Soares M.A."/>
        </authorList>
    </citation>
    <scope>NUCLEOTIDE SEQUENCE [LARGE SCALE GENOMIC DNA]</scope>
    <source>
        <strain evidence="3 4">193</strain>
    </source>
</reference>
<dbReference type="Proteomes" id="UP000270471">
    <property type="component" value="Unassembled WGS sequence"/>
</dbReference>
<dbReference type="OrthoDB" id="4524486at2"/>
<feature type="region of interest" description="Disordered" evidence="1">
    <location>
        <begin position="175"/>
        <end position="195"/>
    </location>
</feature>
<keyword evidence="2" id="KW-1133">Transmembrane helix</keyword>
<proteinExistence type="predicted"/>
<evidence type="ECO:0000313" key="3">
    <source>
        <dbReference type="EMBL" id="RMB83921.1"/>
    </source>
</evidence>
<feature type="region of interest" description="Disordered" evidence="1">
    <location>
        <begin position="345"/>
        <end position="370"/>
    </location>
</feature>
<sequence length="370" mass="39474">MICPSCQASLLRKERAGSVCSSCGRAFALDPKVHGRGMHDTRIRRIAEHATDGGRRQITVTQLWYLARNANRTWTAAPASGRPPWIGRTVGVVLVAGLVALGFLIGEGHFSGLLWWAGAAVAALVYMVAKGRPHRPARRAGGYLSPSLRDFRSMICVRWVQAYGSLPPGIVDDEKYQETGGDTRGGAGAVRRTGGQPRPEAVELLCSDRAVRVFLAANGFPRRLNLTLAARLDELSGTGPVVVLHDADVRGLHLVADTRASLPQRVVVDAGLPVRAVVGNSTAVKLHEEPPAGVLREQPPWLARIAQAAPEEAAWLTEGWRSPVAAAPPALLASAVERAVQKARGGRERQPAAAVGFMSWPEPAAPKDGT</sequence>
<dbReference type="AlphaFoldDB" id="A0A3M0I2Q8"/>
<evidence type="ECO:0000256" key="2">
    <source>
        <dbReference type="SAM" id="Phobius"/>
    </source>
</evidence>
<gene>
    <name evidence="3" type="ORF">CTZ28_20590</name>
</gene>
<evidence type="ECO:0000256" key="1">
    <source>
        <dbReference type="SAM" id="MobiDB-lite"/>
    </source>
</evidence>
<feature type="transmembrane region" description="Helical" evidence="2">
    <location>
        <begin position="112"/>
        <end position="129"/>
    </location>
</feature>
<organism evidence="3 4">
    <name type="scientific">Streptomyces shenzhenensis</name>
    <dbReference type="NCBI Taxonomy" id="943815"/>
    <lineage>
        <taxon>Bacteria</taxon>
        <taxon>Bacillati</taxon>
        <taxon>Actinomycetota</taxon>
        <taxon>Actinomycetes</taxon>
        <taxon>Kitasatosporales</taxon>
        <taxon>Streptomycetaceae</taxon>
        <taxon>Streptomyces</taxon>
    </lineage>
</organism>
<keyword evidence="4" id="KW-1185">Reference proteome</keyword>
<dbReference type="EMBL" id="PENI01000013">
    <property type="protein sequence ID" value="RMB83921.1"/>
    <property type="molecule type" value="Genomic_DNA"/>
</dbReference>
<keyword evidence="2" id="KW-0812">Transmembrane</keyword>
<name>A0A3M0I2Q8_9ACTN</name>
<keyword evidence="2" id="KW-0472">Membrane</keyword>
<protein>
    <submittedName>
        <fullName evidence="3">Uncharacterized protein</fullName>
    </submittedName>
</protein>
<feature type="transmembrane region" description="Helical" evidence="2">
    <location>
        <begin position="85"/>
        <end position="106"/>
    </location>
</feature>